<dbReference type="InterPro" id="IPR008705">
    <property type="entry name" value="Nanos/Xcar2"/>
</dbReference>
<evidence type="ECO:0000256" key="8">
    <source>
        <dbReference type="PROSITE-ProRule" id="PRU00855"/>
    </source>
</evidence>
<evidence type="ECO:0000256" key="3">
    <source>
        <dbReference type="ARBA" id="ARBA00022723"/>
    </source>
</evidence>
<reference evidence="10" key="1">
    <citation type="submission" date="2021-02" db="EMBL/GenBank/DDBJ databases">
        <authorList>
            <person name="Nowell W R."/>
        </authorList>
    </citation>
    <scope>NUCLEOTIDE SEQUENCE</scope>
    <source>
        <strain evidence="10">Ploen Becks lab</strain>
    </source>
</reference>
<dbReference type="Gene3D" id="4.10.60.30">
    <property type="entry name" value="Nanos, RNA-binding domain"/>
    <property type="match status" value="1"/>
</dbReference>
<keyword evidence="6 8" id="KW-0810">Translation regulation</keyword>
<evidence type="ECO:0000256" key="5">
    <source>
        <dbReference type="ARBA" id="ARBA00022833"/>
    </source>
</evidence>
<dbReference type="GO" id="GO:0006417">
    <property type="term" value="P:regulation of translation"/>
    <property type="evidence" value="ECO:0007669"/>
    <property type="project" value="UniProtKB-UniRule"/>
</dbReference>
<evidence type="ECO:0000313" key="11">
    <source>
        <dbReference type="Proteomes" id="UP000663879"/>
    </source>
</evidence>
<keyword evidence="2" id="KW-0963">Cytoplasm</keyword>
<dbReference type="GO" id="GO:0003723">
    <property type="term" value="F:RNA binding"/>
    <property type="evidence" value="ECO:0007669"/>
    <property type="project" value="UniProtKB-UniRule"/>
</dbReference>
<proteinExistence type="inferred from homology"/>
<evidence type="ECO:0000256" key="7">
    <source>
        <dbReference type="ARBA" id="ARBA00022884"/>
    </source>
</evidence>
<evidence type="ECO:0000256" key="4">
    <source>
        <dbReference type="ARBA" id="ARBA00022771"/>
    </source>
</evidence>
<dbReference type="AlphaFoldDB" id="A0A813V8S8"/>
<dbReference type="GO" id="GO:0005737">
    <property type="term" value="C:cytoplasm"/>
    <property type="evidence" value="ECO:0007669"/>
    <property type="project" value="UniProtKB-SubCell"/>
</dbReference>
<keyword evidence="11" id="KW-1185">Reference proteome</keyword>
<feature type="domain" description="Nanos-type" evidence="9">
    <location>
        <begin position="108"/>
        <end position="162"/>
    </location>
</feature>
<name>A0A813V8S8_9BILA</name>
<evidence type="ECO:0000256" key="6">
    <source>
        <dbReference type="ARBA" id="ARBA00022845"/>
    </source>
</evidence>
<gene>
    <name evidence="10" type="ORF">OXX778_LOCUS8360</name>
</gene>
<sequence length="175" mass="19444">MSSKTVLVAGLQQFVASINLNNFDPFYMNHNGSIYSTSNGSISPSSSIDSSNSGSAMNGFSTKSIGYQQSTVHQKIKVRPSEKIQVDVTRYIEKSARILDRNPNKVILCSFCKNNGEPEHIYRSHSIKDIRGRVTCPLLKEYQCPACGESGENAHTITYCKKIKAQKRTELLSVF</sequence>
<dbReference type="GO" id="GO:0008270">
    <property type="term" value="F:zinc ion binding"/>
    <property type="evidence" value="ECO:0007669"/>
    <property type="project" value="UniProtKB-KW"/>
</dbReference>
<keyword evidence="4 8" id="KW-0863">Zinc-finger</keyword>
<dbReference type="PROSITE" id="PS51522">
    <property type="entry name" value="ZF_NANOS"/>
    <property type="match status" value="1"/>
</dbReference>
<dbReference type="OrthoDB" id="10010129at2759"/>
<evidence type="ECO:0000256" key="2">
    <source>
        <dbReference type="ARBA" id="ARBA00022490"/>
    </source>
</evidence>
<dbReference type="EMBL" id="CAJNOC010001143">
    <property type="protein sequence ID" value="CAF0839154.1"/>
    <property type="molecule type" value="Genomic_DNA"/>
</dbReference>
<evidence type="ECO:0000259" key="9">
    <source>
        <dbReference type="PROSITE" id="PS51522"/>
    </source>
</evidence>
<comment type="subcellular location">
    <subcellularLocation>
        <location evidence="1">Cytoplasm</location>
    </subcellularLocation>
</comment>
<keyword evidence="5" id="KW-0862">Zinc</keyword>
<dbReference type="PANTHER" id="PTHR12887">
    <property type="entry name" value="NANOS PROTEIN"/>
    <property type="match status" value="1"/>
</dbReference>
<dbReference type="InterPro" id="IPR038129">
    <property type="entry name" value="Nanos_sf"/>
</dbReference>
<accession>A0A813V8S8</accession>
<dbReference type="InterPro" id="IPR024161">
    <property type="entry name" value="Znf_nanos-typ"/>
</dbReference>
<organism evidence="10 11">
    <name type="scientific">Brachionus calyciflorus</name>
    <dbReference type="NCBI Taxonomy" id="104777"/>
    <lineage>
        <taxon>Eukaryota</taxon>
        <taxon>Metazoa</taxon>
        <taxon>Spiralia</taxon>
        <taxon>Gnathifera</taxon>
        <taxon>Rotifera</taxon>
        <taxon>Eurotatoria</taxon>
        <taxon>Monogononta</taxon>
        <taxon>Pseudotrocha</taxon>
        <taxon>Ploima</taxon>
        <taxon>Brachionidae</taxon>
        <taxon>Brachionus</taxon>
    </lineage>
</organism>
<dbReference type="Proteomes" id="UP000663879">
    <property type="component" value="Unassembled WGS sequence"/>
</dbReference>
<evidence type="ECO:0000313" key="10">
    <source>
        <dbReference type="EMBL" id="CAF0839154.1"/>
    </source>
</evidence>
<evidence type="ECO:0000256" key="1">
    <source>
        <dbReference type="ARBA" id="ARBA00004496"/>
    </source>
</evidence>
<keyword evidence="3" id="KW-0479">Metal-binding</keyword>
<comment type="caution">
    <text evidence="10">The sequence shown here is derived from an EMBL/GenBank/DDBJ whole genome shotgun (WGS) entry which is preliminary data.</text>
</comment>
<dbReference type="Pfam" id="PF05741">
    <property type="entry name" value="zf-nanos"/>
    <property type="match status" value="1"/>
</dbReference>
<protein>
    <recommendedName>
        <fullName evidence="9">Nanos-type domain-containing protein</fullName>
    </recommendedName>
</protein>
<comment type="similarity">
    <text evidence="8">Belongs to the nanos family.</text>
</comment>
<keyword evidence="7 8" id="KW-0694">RNA-binding</keyword>